<accession>A0A8J2EHT0</accession>
<dbReference type="Proteomes" id="UP000786811">
    <property type="component" value="Unassembled WGS sequence"/>
</dbReference>
<comment type="caution">
    <text evidence="1">The sequence shown here is derived from an EMBL/GenBank/DDBJ whole genome shotgun (WGS) entry which is preliminary data.</text>
</comment>
<proteinExistence type="predicted"/>
<dbReference type="EMBL" id="CAJNRD030001114">
    <property type="protein sequence ID" value="CAG5073362.1"/>
    <property type="molecule type" value="Genomic_DNA"/>
</dbReference>
<name>A0A8J2EHT0_COTCN</name>
<evidence type="ECO:0000313" key="1">
    <source>
        <dbReference type="EMBL" id="CAG5073362.1"/>
    </source>
</evidence>
<keyword evidence="2" id="KW-1185">Reference proteome</keyword>
<sequence length="97" mass="10679">MFSLRGTGSYSYTTNLLTRSGERLVHEFLLGETQPPFAWLAIVAVYFFDKSCCSFLANLLITREPANQSAEITRSGVGMKDVTNGFCSLDSATQQSI</sequence>
<gene>
    <name evidence="1" type="ORF">HICCMSTLAB_LOCUS306</name>
</gene>
<reference evidence="1" key="1">
    <citation type="submission" date="2021-04" db="EMBL/GenBank/DDBJ databases">
        <authorList>
            <person name="Chebbi M.A.C M."/>
        </authorList>
    </citation>
    <scope>NUCLEOTIDE SEQUENCE</scope>
</reference>
<protein>
    <submittedName>
        <fullName evidence="1">Uncharacterized protein</fullName>
    </submittedName>
</protein>
<evidence type="ECO:0000313" key="2">
    <source>
        <dbReference type="Proteomes" id="UP000786811"/>
    </source>
</evidence>
<organism evidence="1 2">
    <name type="scientific">Cotesia congregata</name>
    <name type="common">Parasitoid wasp</name>
    <name type="synonym">Apanteles congregatus</name>
    <dbReference type="NCBI Taxonomy" id="51543"/>
    <lineage>
        <taxon>Eukaryota</taxon>
        <taxon>Metazoa</taxon>
        <taxon>Ecdysozoa</taxon>
        <taxon>Arthropoda</taxon>
        <taxon>Hexapoda</taxon>
        <taxon>Insecta</taxon>
        <taxon>Pterygota</taxon>
        <taxon>Neoptera</taxon>
        <taxon>Endopterygota</taxon>
        <taxon>Hymenoptera</taxon>
        <taxon>Apocrita</taxon>
        <taxon>Ichneumonoidea</taxon>
        <taxon>Braconidae</taxon>
        <taxon>Microgastrinae</taxon>
        <taxon>Cotesia</taxon>
    </lineage>
</organism>
<dbReference type="AlphaFoldDB" id="A0A8J2EHT0"/>